<evidence type="ECO:0008006" key="7">
    <source>
        <dbReference type="Google" id="ProtNLM"/>
    </source>
</evidence>
<dbReference type="InterPro" id="IPR053065">
    <property type="entry name" value="Archenteron_Induction-Rel"/>
</dbReference>
<evidence type="ECO:0000313" key="5">
    <source>
        <dbReference type="EMBL" id="KAH7123595.1"/>
    </source>
</evidence>
<keyword evidence="2" id="KW-0472">Membrane</keyword>
<dbReference type="InterPro" id="IPR024382">
    <property type="entry name" value="Vps3844_C"/>
</dbReference>
<name>A0A9P9DQ14_9PLEO</name>
<dbReference type="AlphaFoldDB" id="A0A9P9DQ14"/>
<evidence type="ECO:0000313" key="6">
    <source>
        <dbReference type="Proteomes" id="UP000700596"/>
    </source>
</evidence>
<feature type="domain" description="Vacuolar sorting protein Vps3844 C-terminal" evidence="3">
    <location>
        <begin position="304"/>
        <end position="413"/>
    </location>
</feature>
<comment type="caution">
    <text evidence="5">The sequence shown here is derived from an EMBL/GenBank/DDBJ whole genome shotgun (WGS) entry which is preliminary data.</text>
</comment>
<gene>
    <name evidence="5" type="ORF">B0J11DRAFT_436289</name>
</gene>
<dbReference type="Pfam" id="PF21656">
    <property type="entry name" value="DUF6859"/>
    <property type="match status" value="1"/>
</dbReference>
<dbReference type="PANTHER" id="PTHR36853">
    <property type="entry name" value="EXPRESSED PROTEIN"/>
    <property type="match status" value="1"/>
</dbReference>
<evidence type="ECO:0000259" key="3">
    <source>
        <dbReference type="Pfam" id="PF12955"/>
    </source>
</evidence>
<feature type="domain" description="Vacuolar sorting protein Vps3844 N-terminal" evidence="4">
    <location>
        <begin position="40"/>
        <end position="142"/>
    </location>
</feature>
<accession>A0A9P9DQ14</accession>
<protein>
    <recommendedName>
        <fullName evidence="7">DUF3844 domain-containing protein</fullName>
    </recommendedName>
</protein>
<feature type="transmembrane region" description="Helical" evidence="2">
    <location>
        <begin position="378"/>
        <end position="400"/>
    </location>
</feature>
<feature type="region of interest" description="Disordered" evidence="1">
    <location>
        <begin position="253"/>
        <end position="277"/>
    </location>
</feature>
<dbReference type="InterPro" id="IPR049205">
    <property type="entry name" value="Vps3844_N"/>
</dbReference>
<keyword evidence="2" id="KW-1133">Transmembrane helix</keyword>
<dbReference type="PANTHER" id="PTHR36853:SF1">
    <property type="entry name" value="DUF3844 DOMAIN-CONTAINING PROTEIN"/>
    <property type="match status" value="1"/>
</dbReference>
<keyword evidence="2" id="KW-0812">Transmembrane</keyword>
<organism evidence="5 6">
    <name type="scientific">Dendryphion nanum</name>
    <dbReference type="NCBI Taxonomy" id="256645"/>
    <lineage>
        <taxon>Eukaryota</taxon>
        <taxon>Fungi</taxon>
        <taxon>Dikarya</taxon>
        <taxon>Ascomycota</taxon>
        <taxon>Pezizomycotina</taxon>
        <taxon>Dothideomycetes</taxon>
        <taxon>Pleosporomycetidae</taxon>
        <taxon>Pleosporales</taxon>
        <taxon>Torulaceae</taxon>
        <taxon>Dendryphion</taxon>
    </lineage>
</organism>
<dbReference type="Pfam" id="PF12955">
    <property type="entry name" value="Vps3844_C"/>
    <property type="match status" value="1"/>
</dbReference>
<dbReference type="GO" id="GO:0005783">
    <property type="term" value="C:endoplasmic reticulum"/>
    <property type="evidence" value="ECO:0007669"/>
    <property type="project" value="TreeGrafter"/>
</dbReference>
<keyword evidence="6" id="KW-1185">Reference proteome</keyword>
<dbReference type="EMBL" id="JAGMWT010000008">
    <property type="protein sequence ID" value="KAH7123595.1"/>
    <property type="molecule type" value="Genomic_DNA"/>
</dbReference>
<evidence type="ECO:0000256" key="1">
    <source>
        <dbReference type="SAM" id="MobiDB-lite"/>
    </source>
</evidence>
<sequence length="421" mass="45650">MKPSWSFILSSVYCSHVAASAPAHVFLYDPIGTPAPQAASVAPETARLIFAQRLGVSQFHSIENPSDEIIEQLNSYGGRQQRLFGDNTAKQSKPDSSILVWLEDVENVEAIIPDTKSYTGVFTIPNPPAQSDNDRLVQHISLQADSLPKKSDEQALTYSTNIQIDSIFGPLKTVDVHNNYLSILHANQKDQLSNAELAKALKSLLSSSKNAGRKGWPITIVVMPRSSDKNKKRTAHPYGTYALPTISARREKSEALLSPLASEPSTAPPNPNVSDLENFPKISAVEEKKPAGNSSRVLGILPVCFDTQSLCEQRTKGCSGHGKCSRRKKAKSDKRKDCYACTCEPTRQTIEHGGMEESFKTTYWGGPACQKKDVSVPFFLFAGTGVVLAFLIAGGIGLLYSMGNEELPSVIGAGVSGPTRK</sequence>
<dbReference type="OrthoDB" id="5583277at2759"/>
<evidence type="ECO:0000256" key="2">
    <source>
        <dbReference type="SAM" id="Phobius"/>
    </source>
</evidence>
<reference evidence="5" key="1">
    <citation type="journal article" date="2021" name="Nat. Commun.">
        <title>Genetic determinants of endophytism in the Arabidopsis root mycobiome.</title>
        <authorList>
            <person name="Mesny F."/>
            <person name="Miyauchi S."/>
            <person name="Thiergart T."/>
            <person name="Pickel B."/>
            <person name="Atanasova L."/>
            <person name="Karlsson M."/>
            <person name="Huettel B."/>
            <person name="Barry K.W."/>
            <person name="Haridas S."/>
            <person name="Chen C."/>
            <person name="Bauer D."/>
            <person name="Andreopoulos W."/>
            <person name="Pangilinan J."/>
            <person name="LaButti K."/>
            <person name="Riley R."/>
            <person name="Lipzen A."/>
            <person name="Clum A."/>
            <person name="Drula E."/>
            <person name="Henrissat B."/>
            <person name="Kohler A."/>
            <person name="Grigoriev I.V."/>
            <person name="Martin F.M."/>
            <person name="Hacquard S."/>
        </authorList>
    </citation>
    <scope>NUCLEOTIDE SEQUENCE</scope>
    <source>
        <strain evidence="5">MPI-CAGE-CH-0243</strain>
    </source>
</reference>
<dbReference type="Proteomes" id="UP000700596">
    <property type="component" value="Unassembled WGS sequence"/>
</dbReference>
<evidence type="ECO:0000259" key="4">
    <source>
        <dbReference type="Pfam" id="PF21656"/>
    </source>
</evidence>
<proteinExistence type="predicted"/>